<dbReference type="Proteomes" id="UP000003936">
    <property type="component" value="Chromosome"/>
</dbReference>
<evidence type="ECO:0000313" key="2">
    <source>
        <dbReference type="Proteomes" id="UP000003936"/>
    </source>
</evidence>
<protein>
    <submittedName>
        <fullName evidence="1">Uncharacterized protein</fullName>
    </submittedName>
</protein>
<gene>
    <name evidence="1" type="ORF">A359_05460</name>
</gene>
<proteinExistence type="predicted"/>
<reference evidence="1 2" key="1">
    <citation type="journal article" date="2012" name="Mol. Biol. Evol.">
        <title>Genome reduction and co-evolution between the primary and secondary bacterial symbionts of psyllids.</title>
        <authorList>
            <person name="Sloan D.B."/>
            <person name="Moran N.A."/>
        </authorList>
    </citation>
    <scope>NUCLEOTIDE SEQUENCE [LARGE SCALE GENOMIC DNA]</scope>
    <source>
        <strain evidence="1">Ceuc_S</strain>
    </source>
</reference>
<dbReference type="AlphaFoldDB" id="J3YS36"/>
<dbReference type="STRING" id="1199245.A359_05460"/>
<keyword evidence="2" id="KW-1185">Reference proteome</keyword>
<dbReference type="HOGENOM" id="CLU_2920147_0_0_6"/>
<accession>J3YS36</accession>
<evidence type="ECO:0000313" key="1">
    <source>
        <dbReference type="EMBL" id="AFP84938.1"/>
    </source>
</evidence>
<dbReference type="KEGG" id="sect:A359_05460"/>
<organism evidence="1 2">
    <name type="scientific">secondary endosymbiont of Ctenarytaina eucalypti</name>
    <dbReference type="NCBI Taxonomy" id="1199245"/>
    <lineage>
        <taxon>Bacteria</taxon>
        <taxon>Pseudomonadati</taxon>
        <taxon>Pseudomonadota</taxon>
        <taxon>Gammaproteobacteria</taxon>
        <taxon>Enterobacterales</taxon>
        <taxon>Enterobacteriaceae</taxon>
        <taxon>aphid secondary symbionts</taxon>
    </lineage>
</organism>
<dbReference type="EMBL" id="CP003546">
    <property type="protein sequence ID" value="AFP84938.1"/>
    <property type="molecule type" value="Genomic_DNA"/>
</dbReference>
<name>J3YS36_9ENTR</name>
<sequence>MLFLRLEFLITAGRPSYMTSRGRYCYTCHQHCTSLPLLDIPVTPHGLYEPEARGVPPCWLA</sequence>